<evidence type="ECO:0000256" key="10">
    <source>
        <dbReference type="PIRSR" id="PIRSR602401-1"/>
    </source>
</evidence>
<evidence type="ECO:0000256" key="3">
    <source>
        <dbReference type="ARBA" id="ARBA00012109"/>
    </source>
</evidence>
<keyword evidence="13" id="KW-0812">Transmembrane</keyword>
<evidence type="ECO:0000256" key="6">
    <source>
        <dbReference type="ARBA" id="ARBA00023002"/>
    </source>
</evidence>
<dbReference type="PRINTS" id="PR00463">
    <property type="entry name" value="EP450I"/>
</dbReference>
<dbReference type="CDD" id="cd11055">
    <property type="entry name" value="CYP3A-like"/>
    <property type="match status" value="1"/>
</dbReference>
<name>C3Z1P4_BRAFL</name>
<evidence type="ECO:0000256" key="12">
    <source>
        <dbReference type="SAM" id="MobiDB-lite"/>
    </source>
</evidence>
<dbReference type="PANTHER" id="PTHR24302:SF15">
    <property type="entry name" value="FATTY-ACID PEROXYGENASE"/>
    <property type="match status" value="1"/>
</dbReference>
<feature type="transmembrane region" description="Helical" evidence="13">
    <location>
        <begin position="12"/>
        <end position="37"/>
    </location>
</feature>
<dbReference type="Pfam" id="PF00067">
    <property type="entry name" value="p450"/>
    <property type="match status" value="2"/>
</dbReference>
<keyword evidence="4 10" id="KW-0349">Heme</keyword>
<dbReference type="AlphaFoldDB" id="C3Z1P4"/>
<evidence type="ECO:0000256" key="1">
    <source>
        <dbReference type="ARBA" id="ARBA00001971"/>
    </source>
</evidence>
<keyword evidence="13" id="KW-0472">Membrane</keyword>
<protein>
    <recommendedName>
        <fullName evidence="3">unspecific monooxygenase</fullName>
        <ecNumber evidence="3">1.14.14.1</ecNumber>
    </recommendedName>
</protein>
<evidence type="ECO:0000256" key="13">
    <source>
        <dbReference type="SAM" id="Phobius"/>
    </source>
</evidence>
<evidence type="ECO:0000256" key="2">
    <source>
        <dbReference type="ARBA" id="ARBA00010617"/>
    </source>
</evidence>
<dbReference type="InterPro" id="IPR001128">
    <property type="entry name" value="Cyt_P450"/>
</dbReference>
<dbReference type="EMBL" id="GG666573">
    <property type="protein sequence ID" value="EEN53411.1"/>
    <property type="molecule type" value="Genomic_DNA"/>
</dbReference>
<feature type="binding site" description="axial binding residue" evidence="10">
    <location>
        <position position="550"/>
    </location>
    <ligand>
        <name>heme</name>
        <dbReference type="ChEBI" id="CHEBI:30413"/>
    </ligand>
    <ligandPart>
        <name>Fe</name>
        <dbReference type="ChEBI" id="CHEBI:18248"/>
    </ligandPart>
</feature>
<dbReference type="PRINTS" id="PR00385">
    <property type="entry name" value="P450"/>
</dbReference>
<dbReference type="STRING" id="7739.C3Z1P4"/>
<sequence length="610" mass="69099">MALEFLPIPLSWVVLIVLPVLFYIHSLFVLLSLSLLLALRRRFLTSVLSCLILWGLLLVDVWLDLNRRRRRQLHHHLRSLPILQPGLALTTGTTTYCVRPLSMFKKMGVAGPKPYPVIGNMMEFKNGLWDIELQMSRVKEFGGAYGVFGGMRPAYVVTDREFLREIFIKQFHNFADRSASTTALEVRPMCRALTDLRGDVWKIVRTTISPSFTGGKLKLMTDILNRCADQLVDNIGTSTRDGAACDIKELSSAFTMDAIAAVAFGTDINTQETPDHPFVVNAKKAFGMDLKNPLLWVYLILPKITKPIMESLQVSLMPRDCVNFFSGVLSQLMQQRQAGGEGRVDMMQLMMDAHTMRDEEEGEGGEAGGRTRGRKQALSRDDVLANGIQFILAGYETTASTLSFTMYNLATHPDVLDKVIREVDDVMKDRDTVDYEACKKLEYMEMCIMENLRIYPAAPRLARVATADTKIQWLTVPKGMLMDIPVLPIHYDPERYPEPDKFIPESLPIHYNPERYPEPDKFIPERFSKEERQKRDPCDWLPFGAGPRNCIGMRLAMMEAKIALAKILRSYRIALAPDMEVPVQLSKYTAFVKPEHGIRITVEPRNSGGD</sequence>
<dbReference type="InterPro" id="IPR050705">
    <property type="entry name" value="Cytochrome_P450_3A"/>
</dbReference>
<dbReference type="InterPro" id="IPR036396">
    <property type="entry name" value="Cyt_P450_sf"/>
</dbReference>
<organism>
    <name type="scientific">Branchiostoma floridae</name>
    <name type="common">Florida lancelet</name>
    <name type="synonym">Amphioxus</name>
    <dbReference type="NCBI Taxonomy" id="7739"/>
    <lineage>
        <taxon>Eukaryota</taxon>
        <taxon>Metazoa</taxon>
        <taxon>Chordata</taxon>
        <taxon>Cephalochordata</taxon>
        <taxon>Leptocardii</taxon>
        <taxon>Amphioxiformes</taxon>
        <taxon>Branchiostomatidae</taxon>
        <taxon>Branchiostoma</taxon>
    </lineage>
</organism>
<keyword evidence="8 11" id="KW-0503">Monooxygenase</keyword>
<keyword evidence="7 10" id="KW-0408">Iron</keyword>
<keyword evidence="5 10" id="KW-0479">Metal-binding</keyword>
<evidence type="ECO:0000256" key="4">
    <source>
        <dbReference type="ARBA" id="ARBA00022617"/>
    </source>
</evidence>
<proteinExistence type="inferred from homology"/>
<comment type="function">
    <text evidence="9">Cytochromes P450 are a group of heme-thiolate monooxygenases. They oxidize a variety of structurally unrelated compounds, including steroids, fatty acids, and xenobiotics.</text>
</comment>
<dbReference type="GO" id="GO:0005506">
    <property type="term" value="F:iron ion binding"/>
    <property type="evidence" value="ECO:0007669"/>
    <property type="project" value="InterPro"/>
</dbReference>
<accession>C3Z1P4</accession>
<evidence type="ECO:0000313" key="14">
    <source>
        <dbReference type="EMBL" id="EEN53411.1"/>
    </source>
</evidence>
<dbReference type="GO" id="GO:0016712">
    <property type="term" value="F:oxidoreductase activity, acting on paired donors, with incorporation or reduction of molecular oxygen, reduced flavin or flavoprotein as one donor, and incorporation of one atom of oxygen"/>
    <property type="evidence" value="ECO:0007669"/>
    <property type="project" value="UniProtKB-EC"/>
</dbReference>
<dbReference type="PROSITE" id="PS00086">
    <property type="entry name" value="CYTOCHROME_P450"/>
    <property type="match status" value="1"/>
</dbReference>
<dbReference type="InterPro" id="IPR017972">
    <property type="entry name" value="Cyt_P450_CS"/>
</dbReference>
<evidence type="ECO:0000256" key="7">
    <source>
        <dbReference type="ARBA" id="ARBA00023004"/>
    </source>
</evidence>
<comment type="cofactor">
    <cofactor evidence="1 10">
        <name>heme</name>
        <dbReference type="ChEBI" id="CHEBI:30413"/>
    </cofactor>
</comment>
<dbReference type="InterPro" id="IPR002401">
    <property type="entry name" value="Cyt_P450_E_grp-I"/>
</dbReference>
<evidence type="ECO:0000256" key="9">
    <source>
        <dbReference type="ARBA" id="ARBA00043906"/>
    </source>
</evidence>
<feature type="region of interest" description="Disordered" evidence="12">
    <location>
        <begin position="357"/>
        <end position="376"/>
    </location>
</feature>
<keyword evidence="13" id="KW-1133">Transmembrane helix</keyword>
<dbReference type="SUPFAM" id="SSF48264">
    <property type="entry name" value="Cytochrome P450"/>
    <property type="match status" value="2"/>
</dbReference>
<dbReference type="PANTHER" id="PTHR24302">
    <property type="entry name" value="CYTOCHROME P450 FAMILY 3"/>
    <property type="match status" value="1"/>
</dbReference>
<reference evidence="14" key="1">
    <citation type="journal article" date="2008" name="Nature">
        <title>The amphioxus genome and the evolution of the chordate karyotype.</title>
        <authorList>
            <consortium name="US DOE Joint Genome Institute (JGI-PGF)"/>
            <person name="Putnam N.H."/>
            <person name="Butts T."/>
            <person name="Ferrier D.E.K."/>
            <person name="Furlong R.F."/>
            <person name="Hellsten U."/>
            <person name="Kawashima T."/>
            <person name="Robinson-Rechavi M."/>
            <person name="Shoguchi E."/>
            <person name="Terry A."/>
            <person name="Yu J.-K."/>
            <person name="Benito-Gutierrez E.L."/>
            <person name="Dubchak I."/>
            <person name="Garcia-Fernandez J."/>
            <person name="Gibson-Brown J.J."/>
            <person name="Grigoriev I.V."/>
            <person name="Horton A.C."/>
            <person name="de Jong P.J."/>
            <person name="Jurka J."/>
            <person name="Kapitonov V.V."/>
            <person name="Kohara Y."/>
            <person name="Kuroki Y."/>
            <person name="Lindquist E."/>
            <person name="Lucas S."/>
            <person name="Osoegawa K."/>
            <person name="Pennacchio L.A."/>
            <person name="Salamov A.A."/>
            <person name="Satou Y."/>
            <person name="Sauka-Spengler T."/>
            <person name="Schmutz J."/>
            <person name="Shin-I T."/>
            <person name="Toyoda A."/>
            <person name="Bronner-Fraser M."/>
            <person name="Fujiyama A."/>
            <person name="Holland L.Z."/>
            <person name="Holland P.W.H."/>
            <person name="Satoh N."/>
            <person name="Rokhsar D.S."/>
        </authorList>
    </citation>
    <scope>NUCLEOTIDE SEQUENCE [LARGE SCALE GENOMIC DNA]</scope>
    <source>
        <strain evidence="14">S238N-H82</strain>
        <tissue evidence="14">Testes</tissue>
    </source>
</reference>
<comment type="similarity">
    <text evidence="2 11">Belongs to the cytochrome P450 family.</text>
</comment>
<feature type="transmembrane region" description="Helical" evidence="13">
    <location>
        <begin position="43"/>
        <end position="63"/>
    </location>
</feature>
<evidence type="ECO:0000256" key="8">
    <source>
        <dbReference type="ARBA" id="ARBA00023033"/>
    </source>
</evidence>
<dbReference type="GO" id="GO:0020037">
    <property type="term" value="F:heme binding"/>
    <property type="evidence" value="ECO:0007669"/>
    <property type="project" value="InterPro"/>
</dbReference>
<dbReference type="InParanoid" id="C3Z1P4"/>
<gene>
    <name evidence="14" type="ORF">BRAFLDRAFT_119059</name>
</gene>
<evidence type="ECO:0000256" key="5">
    <source>
        <dbReference type="ARBA" id="ARBA00022723"/>
    </source>
</evidence>
<dbReference type="Gene3D" id="1.10.630.10">
    <property type="entry name" value="Cytochrome P450"/>
    <property type="match status" value="2"/>
</dbReference>
<evidence type="ECO:0000256" key="11">
    <source>
        <dbReference type="RuleBase" id="RU000461"/>
    </source>
</evidence>
<dbReference type="eggNOG" id="KOG0158">
    <property type="taxonomic scope" value="Eukaryota"/>
</dbReference>
<keyword evidence="6 11" id="KW-0560">Oxidoreductase</keyword>
<dbReference type="FunFam" id="1.10.630.10:FF:000182">
    <property type="entry name" value="Cytochrome P450 3A4"/>
    <property type="match status" value="1"/>
</dbReference>
<dbReference type="EC" id="1.14.14.1" evidence="3"/>